<proteinExistence type="predicted"/>
<dbReference type="Proteomes" id="UP000747542">
    <property type="component" value="Unassembled WGS sequence"/>
</dbReference>
<evidence type="ECO:0000313" key="1">
    <source>
        <dbReference type="EMBL" id="KAG7175483.1"/>
    </source>
</evidence>
<comment type="caution">
    <text evidence="1">The sequence shown here is derived from an EMBL/GenBank/DDBJ whole genome shotgun (WGS) entry which is preliminary data.</text>
</comment>
<dbReference type="AlphaFoldDB" id="A0A8J5N9N9"/>
<name>A0A8J5N9N9_HOMAM</name>
<gene>
    <name evidence="1" type="ORF">Hamer_G031369</name>
</gene>
<organism evidence="1 2">
    <name type="scientific">Homarus americanus</name>
    <name type="common">American lobster</name>
    <dbReference type="NCBI Taxonomy" id="6706"/>
    <lineage>
        <taxon>Eukaryota</taxon>
        <taxon>Metazoa</taxon>
        <taxon>Ecdysozoa</taxon>
        <taxon>Arthropoda</taxon>
        <taxon>Crustacea</taxon>
        <taxon>Multicrustacea</taxon>
        <taxon>Malacostraca</taxon>
        <taxon>Eumalacostraca</taxon>
        <taxon>Eucarida</taxon>
        <taxon>Decapoda</taxon>
        <taxon>Pleocyemata</taxon>
        <taxon>Astacidea</taxon>
        <taxon>Nephropoidea</taxon>
        <taxon>Nephropidae</taxon>
        <taxon>Homarus</taxon>
    </lineage>
</organism>
<sequence>VYSNIRIELTITSCVKCDVVEWMKRNTLRRYGHVPRMREDRLTKKVCDSKRERGMLGGVDQLPPGRKELEFVEERVGRGEKVFEKASEVCKDKMAWRHFCHGHPPLGSSREGTGVGDID</sequence>
<feature type="non-terminal residue" evidence="1">
    <location>
        <position position="1"/>
    </location>
</feature>
<evidence type="ECO:0000313" key="2">
    <source>
        <dbReference type="Proteomes" id="UP000747542"/>
    </source>
</evidence>
<reference evidence="1" key="1">
    <citation type="journal article" date="2021" name="Sci. Adv.">
        <title>The American lobster genome reveals insights on longevity, neural, and immune adaptations.</title>
        <authorList>
            <person name="Polinski J.M."/>
            <person name="Zimin A.V."/>
            <person name="Clark K.F."/>
            <person name="Kohn A.B."/>
            <person name="Sadowski N."/>
            <person name="Timp W."/>
            <person name="Ptitsyn A."/>
            <person name="Khanna P."/>
            <person name="Romanova D.Y."/>
            <person name="Williams P."/>
            <person name="Greenwood S.J."/>
            <person name="Moroz L.L."/>
            <person name="Walt D.R."/>
            <person name="Bodnar A.G."/>
        </authorList>
    </citation>
    <scope>NUCLEOTIDE SEQUENCE</scope>
    <source>
        <strain evidence="1">GMGI-L3</strain>
    </source>
</reference>
<keyword evidence="2" id="KW-1185">Reference proteome</keyword>
<accession>A0A8J5N9N9</accession>
<protein>
    <submittedName>
        <fullName evidence="1">Uncharacterized protein</fullName>
    </submittedName>
</protein>
<dbReference type="EMBL" id="JAHLQT010005927">
    <property type="protein sequence ID" value="KAG7175483.1"/>
    <property type="molecule type" value="Genomic_DNA"/>
</dbReference>